<name>B9T6Y8_RICCO</name>
<evidence type="ECO:0000256" key="3">
    <source>
        <dbReference type="SAM" id="SignalP"/>
    </source>
</evidence>
<feature type="signal peptide" evidence="3">
    <location>
        <begin position="1"/>
        <end position="22"/>
    </location>
</feature>
<dbReference type="InParanoid" id="B9T6Y8"/>
<feature type="transmembrane region" description="Helical" evidence="2">
    <location>
        <begin position="59"/>
        <end position="79"/>
    </location>
</feature>
<keyword evidence="2" id="KW-0472">Membrane</keyword>
<dbReference type="Proteomes" id="UP000008311">
    <property type="component" value="Unassembled WGS sequence"/>
</dbReference>
<gene>
    <name evidence="4" type="ORF">RCOM_0234490</name>
</gene>
<feature type="chain" id="PRO_5005666440" evidence="3">
    <location>
        <begin position="23"/>
        <end position="83"/>
    </location>
</feature>
<keyword evidence="3" id="KW-0732">Signal</keyword>
<evidence type="ECO:0000313" key="4">
    <source>
        <dbReference type="EMBL" id="EEF28378.1"/>
    </source>
</evidence>
<evidence type="ECO:0000256" key="1">
    <source>
        <dbReference type="SAM" id="MobiDB-lite"/>
    </source>
</evidence>
<feature type="region of interest" description="Disordered" evidence="1">
    <location>
        <begin position="27"/>
        <end position="59"/>
    </location>
</feature>
<reference evidence="5" key="1">
    <citation type="journal article" date="2010" name="Nat. Biotechnol.">
        <title>Draft genome sequence of the oilseed species Ricinus communis.</title>
        <authorList>
            <person name="Chan A.P."/>
            <person name="Crabtree J."/>
            <person name="Zhao Q."/>
            <person name="Lorenzi H."/>
            <person name="Orvis J."/>
            <person name="Puiu D."/>
            <person name="Melake-Berhan A."/>
            <person name="Jones K.M."/>
            <person name="Redman J."/>
            <person name="Chen G."/>
            <person name="Cahoon E.B."/>
            <person name="Gedil M."/>
            <person name="Stanke M."/>
            <person name="Haas B.J."/>
            <person name="Wortman J.R."/>
            <person name="Fraser-Liggett C.M."/>
            <person name="Ravel J."/>
            <person name="Rabinowicz P.D."/>
        </authorList>
    </citation>
    <scope>NUCLEOTIDE SEQUENCE [LARGE SCALE GENOMIC DNA]</scope>
    <source>
        <strain evidence="5">cv. Hale</strain>
    </source>
</reference>
<dbReference type="AlphaFoldDB" id="B9T6Y8"/>
<keyword evidence="5" id="KW-1185">Reference proteome</keyword>
<evidence type="ECO:0000256" key="2">
    <source>
        <dbReference type="SAM" id="Phobius"/>
    </source>
</evidence>
<sequence length="83" mass="8498">MANASFIAFMLLLVILSDLVQATQHQYHAPTPAPGPSQGPGTSASSPAPAPKKSSGATVLPSVSTTCVAAIIVLSFFGYRLKI</sequence>
<proteinExistence type="predicted"/>
<keyword evidence="2" id="KW-1133">Transmembrane helix</keyword>
<accession>B9T6Y8</accession>
<evidence type="ECO:0000313" key="5">
    <source>
        <dbReference type="Proteomes" id="UP000008311"/>
    </source>
</evidence>
<keyword evidence="2" id="KW-0812">Transmembrane</keyword>
<protein>
    <submittedName>
        <fullName evidence="4">Uncharacterized protein</fullName>
    </submittedName>
</protein>
<organism evidence="4 5">
    <name type="scientific">Ricinus communis</name>
    <name type="common">Castor bean</name>
    <dbReference type="NCBI Taxonomy" id="3988"/>
    <lineage>
        <taxon>Eukaryota</taxon>
        <taxon>Viridiplantae</taxon>
        <taxon>Streptophyta</taxon>
        <taxon>Embryophyta</taxon>
        <taxon>Tracheophyta</taxon>
        <taxon>Spermatophyta</taxon>
        <taxon>Magnoliopsida</taxon>
        <taxon>eudicotyledons</taxon>
        <taxon>Gunneridae</taxon>
        <taxon>Pentapetalae</taxon>
        <taxon>rosids</taxon>
        <taxon>fabids</taxon>
        <taxon>Malpighiales</taxon>
        <taxon>Euphorbiaceae</taxon>
        <taxon>Acalyphoideae</taxon>
        <taxon>Acalypheae</taxon>
        <taxon>Ricinus</taxon>
    </lineage>
</organism>
<dbReference type="EMBL" id="EQ974667">
    <property type="protein sequence ID" value="EEF28378.1"/>
    <property type="molecule type" value="Genomic_DNA"/>
</dbReference>
<feature type="compositionally biased region" description="Low complexity" evidence="1">
    <location>
        <begin position="39"/>
        <end position="58"/>
    </location>
</feature>